<evidence type="ECO:0000313" key="3">
    <source>
        <dbReference type="EMBL" id="CAJ1401242.1"/>
    </source>
</evidence>
<feature type="compositionally biased region" description="Polar residues" evidence="1">
    <location>
        <begin position="1930"/>
        <end position="1945"/>
    </location>
</feature>
<dbReference type="EMBL" id="CAUJNA010003405">
    <property type="protein sequence ID" value="CAJ1401242.1"/>
    <property type="molecule type" value="Genomic_DNA"/>
</dbReference>
<evidence type="ECO:0000313" key="4">
    <source>
        <dbReference type="Proteomes" id="UP001178507"/>
    </source>
</evidence>
<name>A0AA36NBL7_9DINO</name>
<feature type="region of interest" description="Disordered" evidence="1">
    <location>
        <begin position="254"/>
        <end position="287"/>
    </location>
</feature>
<feature type="compositionally biased region" description="Polar residues" evidence="1">
    <location>
        <begin position="621"/>
        <end position="636"/>
    </location>
</feature>
<keyword evidence="4" id="KW-1185">Reference proteome</keyword>
<feature type="compositionally biased region" description="Basic and acidic residues" evidence="1">
    <location>
        <begin position="254"/>
        <end position="268"/>
    </location>
</feature>
<feature type="compositionally biased region" description="Basic and acidic residues" evidence="1">
    <location>
        <begin position="923"/>
        <end position="944"/>
    </location>
</feature>
<feature type="region of interest" description="Disordered" evidence="1">
    <location>
        <begin position="129"/>
        <end position="160"/>
    </location>
</feature>
<feature type="compositionally biased region" description="Polar residues" evidence="1">
    <location>
        <begin position="1194"/>
        <end position="1205"/>
    </location>
</feature>
<accession>A0AA36NBL7</accession>
<feature type="region of interest" description="Disordered" evidence="1">
    <location>
        <begin position="1806"/>
        <end position="1834"/>
    </location>
</feature>
<dbReference type="SUPFAM" id="SSF53098">
    <property type="entry name" value="Ribonuclease H-like"/>
    <property type="match status" value="1"/>
</dbReference>
<dbReference type="InterPro" id="IPR036397">
    <property type="entry name" value="RNaseH_sf"/>
</dbReference>
<feature type="compositionally biased region" description="Basic and acidic residues" evidence="1">
    <location>
        <begin position="173"/>
        <end position="199"/>
    </location>
</feature>
<dbReference type="GO" id="GO:0003676">
    <property type="term" value="F:nucleic acid binding"/>
    <property type="evidence" value="ECO:0007669"/>
    <property type="project" value="InterPro"/>
</dbReference>
<feature type="region of interest" description="Disordered" evidence="1">
    <location>
        <begin position="1930"/>
        <end position="1952"/>
    </location>
</feature>
<dbReference type="Proteomes" id="UP001178507">
    <property type="component" value="Unassembled WGS sequence"/>
</dbReference>
<feature type="compositionally biased region" description="Basic and acidic residues" evidence="1">
    <location>
        <begin position="213"/>
        <end position="224"/>
    </location>
</feature>
<dbReference type="InterPro" id="IPR001584">
    <property type="entry name" value="Integrase_cat-core"/>
</dbReference>
<gene>
    <name evidence="3" type="ORF">EVOR1521_LOCUS24430</name>
</gene>
<feature type="compositionally biased region" description="Acidic residues" evidence="1">
    <location>
        <begin position="851"/>
        <end position="868"/>
    </location>
</feature>
<dbReference type="InterPro" id="IPR012337">
    <property type="entry name" value="RNaseH-like_sf"/>
</dbReference>
<feature type="compositionally biased region" description="Basic and acidic residues" evidence="1">
    <location>
        <begin position="314"/>
        <end position="342"/>
    </location>
</feature>
<feature type="domain" description="Integrase catalytic" evidence="2">
    <location>
        <begin position="1412"/>
        <end position="1579"/>
    </location>
</feature>
<feature type="compositionally biased region" description="Basic and acidic residues" evidence="1">
    <location>
        <begin position="147"/>
        <end position="160"/>
    </location>
</feature>
<dbReference type="GO" id="GO:0015074">
    <property type="term" value="P:DNA integration"/>
    <property type="evidence" value="ECO:0007669"/>
    <property type="project" value="InterPro"/>
</dbReference>
<feature type="region of interest" description="Disordered" evidence="1">
    <location>
        <begin position="607"/>
        <end position="644"/>
    </location>
</feature>
<dbReference type="PROSITE" id="PS50994">
    <property type="entry name" value="INTEGRASE"/>
    <property type="match status" value="1"/>
</dbReference>
<feature type="compositionally biased region" description="Basic and acidic residues" evidence="1">
    <location>
        <begin position="1819"/>
        <end position="1834"/>
    </location>
</feature>
<sequence length="2222" mass="245735">MAKLHASLLDGFQEAPVFGAPSSSSALSSFLFTGRKLGTRCRASFEFMDAEGNRSPDLAALGALPTAAPPAALVKAAEVSARYLQALGAKSEDLNKWAGDTSTGDAASSTSLLARRAKRAFHKGGLAARTGFSEGDYDEEKLHKGKSHEEHKHGDDDAAKWADEGEYDAAKLHDDKKHEENGEHEHGEDPTMKDPATHTEEEEYSPNKMAASEGEHKAEGEHAGDPAMAGVEHKVGEHKAEGEHAGDPAMAGVEHKEGEHKAEGEHAGDPAMAGVEHEGEHAGDPAMAGLEHKEGEHAAEGEHAGDPAMAALHKEKEGEHGEHEHEGKEGEHAEEGKEKKEDPLEDVIVDPDTGHILDGKSGEEIDPATGEMLEDGSYVDDATGVAVDPYKGSLGCREGSGHATPAIPRLFMERKADDGTSDGTEHDFDEPVADGPFRPDATVEEPVQPARTGSSPTRPAPPSSRHRNYAMDKDDRWRCVACHSSYFERAEHGWICSSCGDASFYIATEATIRDNLMMSAHEAATNVDIMMFPGILEADMETRPLGHGKLEADHPDLPVWTTRSAARARRPPMTRLWILLTGSQHADAGGRTRYSRKAHPTRLHYEPNHCATPPSRPAAFQTASPSARCQTPTGTQLIKGPTPGVKYRGGAPPQAPSWHYDRADLRAFGKWKKKVEIWMLQIISYVPRKEALLLYNSLKGELEEELEDADVNRIYHPMICSLKRKLLNDYEHVQRVNQESMHSYVNRYRRTERALETLGIQVSAMYDGEARGSRLLDRSRLPPEVQRHVLIGTGQSLEYEKVKDTLSRGGKGKDKNGKSYHQTWVTDTITGTDNYTNDDGAEDPNDKSDYPDEPAENDEEADAGDFDDFDPQQMAEVLTVTARKLSAMVQGRKFTGHPRRSIEDRKKASHCAHAANKGKGKYPKGDKPKGDHDKGNDSDRPPRAVHFIDHHFGYQAEADPEHPYNYSQMSHQTYVTHHLKNFHPEVLLADSSKLAGYMVLDTACQCTCVGDLWLQAQTTKLKSYGIDTLQVPGRETFEFGNGDPIILDTKHYIPATLGGTLCMIGANSLPTKIPLLASRPLMTTLGTTIDLANMTVRFETICTTTPLHMVNGHIAVSIAEFNKHPKLVCAWKDSCDSLASDARAGLITDEVHVVERQASSQTLGRNPPSEHASPVAALMAATMEAHGLTDPHVGTSSPTLPSRSQPGPDREGHHYGDIKHFGGHGTTYNDADHIGGHTYELDMPPSAKAKTKAKPTSRPTGYNDHLDTFRLLEPAAPSEMSWTHDDQPQTEETSDSDYVLAVERKIYDGIKPQFTNGNLVDVMEAFEGSAEVSYLAPRYNLRVSFPNCPANVTRETRSAVARLHLNLGHPTEKELIRLLAWQGAASELMITAVKHIHCGSCHRLKRIPRPRPTTMPNNVGQFHDFLQADVFWCRDLTGTNFPILGIIDHSTLLHQAQRLPDFYPETTSEAFWWLWCKPYGYPYNLRIDQGGNFGGHFRDYMQANGVYIQVIPAEAHWRLGLIERRNSILRDTLERIIDSQAITDAAGLDLAVDAAAHAINSFTYSHGRPAYMAVFGQIPRVPGGLLQDDRSICYQPEKTDNFTRPEILRAAAVKALAEINTSSALQRALLRKTATTVPRDLEPGQTCAYWRWQNPRGRTTRKRGGWVMARFLSYDPDNKSAWVHVGSTTTQVSIEQIRSTSGFESWTPSQEDVKILHDAAKNIRQDMWEDHRSGAPPPDEDSYDYQFEPTEAMLHEIHGSLEPPPASWDGSEDLARHTPWHCTLHAKYAAEILNQEEYDVLKADLMGGQDTDNDDSSGDEAKEPTKRFMTRKESKALEREIPWRKVMQLPADQLQQYVEAARKEERAWQTWGSVEPVGHAEAKKIMADPGMRTRILRSRACFRNKSKLPDKLVAKARVVALGHLDPDLQSTSSSRCTPPVSTASCRTRPPSGSCGAVTPARRSCRENQSLVNRNGRSELCCMMIVYVDDFLVTCAQDYDKTELTDLFEWGSQKELLLSEPLDFKGKEFTLQKKGKDFVLKVTQSKFLKSTPSPDTKILRGRHEEPLTAQAPSWPHGSASLSLLYEALNYALDTPDQGLTFGNVAINDATKFASQQGCIVMITAPQCTETITAGNVVDWRSHRSARVCRSTLAAEACSCNDAVDRAYYINITLAEILKAEPAHRTTFHGLTKCSKALLLEFAAWLKQPYVKLTDKATRSAAFA</sequence>
<feature type="compositionally biased region" description="Basic and acidic residues" evidence="1">
    <location>
        <begin position="1208"/>
        <end position="1220"/>
    </location>
</feature>
<protein>
    <recommendedName>
        <fullName evidence="2">Integrase catalytic domain-containing protein</fullName>
    </recommendedName>
</protein>
<dbReference type="Gene3D" id="3.30.420.10">
    <property type="entry name" value="Ribonuclease H-like superfamily/Ribonuclease H"/>
    <property type="match status" value="1"/>
</dbReference>
<feature type="compositionally biased region" description="Basic and acidic residues" evidence="1">
    <location>
        <begin position="416"/>
        <end position="426"/>
    </location>
</feature>
<feature type="region of interest" description="Disordered" evidence="1">
    <location>
        <begin position="890"/>
        <end position="944"/>
    </location>
</feature>
<feature type="region of interest" description="Disordered" evidence="1">
    <location>
        <begin position="829"/>
        <end position="868"/>
    </location>
</feature>
<organism evidence="3 4">
    <name type="scientific">Effrenium voratum</name>
    <dbReference type="NCBI Taxonomy" id="2562239"/>
    <lineage>
        <taxon>Eukaryota</taxon>
        <taxon>Sar</taxon>
        <taxon>Alveolata</taxon>
        <taxon>Dinophyceae</taxon>
        <taxon>Suessiales</taxon>
        <taxon>Symbiodiniaceae</taxon>
        <taxon>Effrenium</taxon>
    </lineage>
</organism>
<reference evidence="3" key="1">
    <citation type="submission" date="2023-08" db="EMBL/GenBank/DDBJ databases">
        <authorList>
            <person name="Chen Y."/>
            <person name="Shah S."/>
            <person name="Dougan E. K."/>
            <person name="Thang M."/>
            <person name="Chan C."/>
        </authorList>
    </citation>
    <scope>NUCLEOTIDE SEQUENCE</scope>
</reference>
<evidence type="ECO:0000259" key="2">
    <source>
        <dbReference type="PROSITE" id="PS50994"/>
    </source>
</evidence>
<comment type="caution">
    <text evidence="3">The sequence shown here is derived from an EMBL/GenBank/DDBJ whole genome shotgun (WGS) entry which is preliminary data.</text>
</comment>
<feature type="region of interest" description="Disordered" evidence="1">
    <location>
        <begin position="173"/>
        <end position="224"/>
    </location>
</feature>
<feature type="region of interest" description="Disordered" evidence="1">
    <location>
        <begin position="416"/>
        <end position="469"/>
    </location>
</feature>
<feature type="region of interest" description="Disordered" evidence="1">
    <location>
        <begin position="314"/>
        <end position="344"/>
    </location>
</feature>
<feature type="region of interest" description="Disordered" evidence="1">
    <location>
        <begin position="1188"/>
        <end position="1295"/>
    </location>
</feature>
<evidence type="ECO:0000256" key="1">
    <source>
        <dbReference type="SAM" id="MobiDB-lite"/>
    </source>
</evidence>
<proteinExistence type="predicted"/>